<proteinExistence type="predicted"/>
<sequence>MPAQTPCPVSNIDRALSPYVNSREDTLKIRRILAKYLTANLRPVNTSTQNQHLVHACPQNLKAAGANPPGLKGTRTEYLEALRAKHAAQTRHRDLQASLDELQNRHSIESPAESQSQCDDEILRSYIALTRQRRGFAELQVIQDSLEKILNANPVSGPKDPKILITKTIGEQPDLPAERLEQASHSDDNGPLILKVKKEVLEASSALERSNAARVKATTAAPGAPQLEEQVFALSRARSEMVEWIQEELGKMEEESGFLDDASPIKRSTEPASTLDLASSETLVRSTYEHYTSSRAAAIKSHESIQWTPWEHQSSIGSQDHSALSGADTKQASGPTKMFTNMLPHLPNLTRIDDNERALLQQAIYLQAQINSADENTAEHLSRLAGESHLLPSGSKSVEAWRKVAVEVGGPTENLVLEHVRDSRQEINRITAIVDLCSLQSQVLSSV</sequence>
<dbReference type="Proteomes" id="UP000800035">
    <property type="component" value="Unassembled WGS sequence"/>
</dbReference>
<dbReference type="EMBL" id="ML977014">
    <property type="protein sequence ID" value="KAF1951843.1"/>
    <property type="molecule type" value="Genomic_DNA"/>
</dbReference>
<dbReference type="AlphaFoldDB" id="A0A6A5TG81"/>
<evidence type="ECO:0000256" key="1">
    <source>
        <dbReference type="SAM" id="MobiDB-lite"/>
    </source>
</evidence>
<organism evidence="2 3">
    <name type="scientific">Byssothecium circinans</name>
    <dbReference type="NCBI Taxonomy" id="147558"/>
    <lineage>
        <taxon>Eukaryota</taxon>
        <taxon>Fungi</taxon>
        <taxon>Dikarya</taxon>
        <taxon>Ascomycota</taxon>
        <taxon>Pezizomycotina</taxon>
        <taxon>Dothideomycetes</taxon>
        <taxon>Pleosporomycetidae</taxon>
        <taxon>Pleosporales</taxon>
        <taxon>Massarineae</taxon>
        <taxon>Massarinaceae</taxon>
        <taxon>Byssothecium</taxon>
    </lineage>
</organism>
<dbReference type="OrthoDB" id="5402392at2759"/>
<name>A0A6A5TG81_9PLEO</name>
<evidence type="ECO:0000313" key="3">
    <source>
        <dbReference type="Proteomes" id="UP000800035"/>
    </source>
</evidence>
<protein>
    <submittedName>
        <fullName evidence="2">Uncharacterized protein</fullName>
    </submittedName>
</protein>
<keyword evidence="3" id="KW-1185">Reference proteome</keyword>
<evidence type="ECO:0000313" key="2">
    <source>
        <dbReference type="EMBL" id="KAF1951843.1"/>
    </source>
</evidence>
<accession>A0A6A5TG81</accession>
<feature type="region of interest" description="Disordered" evidence="1">
    <location>
        <begin position="312"/>
        <end position="334"/>
    </location>
</feature>
<gene>
    <name evidence="2" type="ORF">CC80DRAFT_187512</name>
</gene>
<reference evidence="2" key="1">
    <citation type="journal article" date="2020" name="Stud. Mycol.">
        <title>101 Dothideomycetes genomes: a test case for predicting lifestyles and emergence of pathogens.</title>
        <authorList>
            <person name="Haridas S."/>
            <person name="Albert R."/>
            <person name="Binder M."/>
            <person name="Bloem J."/>
            <person name="Labutti K."/>
            <person name="Salamov A."/>
            <person name="Andreopoulos B."/>
            <person name="Baker S."/>
            <person name="Barry K."/>
            <person name="Bills G."/>
            <person name="Bluhm B."/>
            <person name="Cannon C."/>
            <person name="Castanera R."/>
            <person name="Culley D."/>
            <person name="Daum C."/>
            <person name="Ezra D."/>
            <person name="Gonzalez J."/>
            <person name="Henrissat B."/>
            <person name="Kuo A."/>
            <person name="Liang C."/>
            <person name="Lipzen A."/>
            <person name="Lutzoni F."/>
            <person name="Magnuson J."/>
            <person name="Mondo S."/>
            <person name="Nolan M."/>
            <person name="Ohm R."/>
            <person name="Pangilinan J."/>
            <person name="Park H.-J."/>
            <person name="Ramirez L."/>
            <person name="Alfaro M."/>
            <person name="Sun H."/>
            <person name="Tritt A."/>
            <person name="Yoshinaga Y."/>
            <person name="Zwiers L.-H."/>
            <person name="Turgeon B."/>
            <person name="Goodwin S."/>
            <person name="Spatafora J."/>
            <person name="Crous P."/>
            <person name="Grigoriev I."/>
        </authorList>
    </citation>
    <scope>NUCLEOTIDE SEQUENCE</scope>
    <source>
        <strain evidence="2">CBS 675.92</strain>
    </source>
</reference>